<dbReference type="InterPro" id="IPR003838">
    <property type="entry name" value="ABC3_permease_C"/>
</dbReference>
<feature type="transmembrane region" description="Helical" evidence="7">
    <location>
        <begin position="377"/>
        <end position="397"/>
    </location>
</feature>
<dbReference type="Pfam" id="PF02687">
    <property type="entry name" value="FtsX"/>
    <property type="match status" value="1"/>
</dbReference>
<gene>
    <name evidence="10" type="ORF">METZ01_LOCUS105152</name>
</gene>
<evidence type="ECO:0000313" key="10">
    <source>
        <dbReference type="EMBL" id="SVA52298.1"/>
    </source>
</evidence>
<dbReference type="EMBL" id="UINC01011914">
    <property type="protein sequence ID" value="SVA52298.1"/>
    <property type="molecule type" value="Genomic_DNA"/>
</dbReference>
<feature type="transmembrane region" description="Helical" evidence="7">
    <location>
        <begin position="20"/>
        <end position="46"/>
    </location>
</feature>
<reference evidence="10" key="1">
    <citation type="submission" date="2018-05" db="EMBL/GenBank/DDBJ databases">
        <authorList>
            <person name="Lanie J.A."/>
            <person name="Ng W.-L."/>
            <person name="Kazmierczak K.M."/>
            <person name="Andrzejewski T.M."/>
            <person name="Davidsen T.M."/>
            <person name="Wayne K.J."/>
            <person name="Tettelin H."/>
            <person name="Glass J.I."/>
            <person name="Rusch D."/>
            <person name="Podicherti R."/>
            <person name="Tsui H.-C.T."/>
            <person name="Winkler M.E."/>
        </authorList>
    </citation>
    <scope>NUCLEOTIDE SEQUENCE</scope>
</reference>
<evidence type="ECO:0008006" key="11">
    <source>
        <dbReference type="Google" id="ProtNLM"/>
    </source>
</evidence>
<feature type="transmembrane region" description="Helical" evidence="7">
    <location>
        <begin position="317"/>
        <end position="343"/>
    </location>
</feature>
<evidence type="ECO:0000256" key="3">
    <source>
        <dbReference type="ARBA" id="ARBA00022475"/>
    </source>
</evidence>
<feature type="domain" description="MacB-like periplasmic core" evidence="9">
    <location>
        <begin position="25"/>
        <end position="225"/>
    </location>
</feature>
<keyword evidence="3" id="KW-1003">Cell membrane</keyword>
<evidence type="ECO:0000259" key="8">
    <source>
        <dbReference type="Pfam" id="PF02687"/>
    </source>
</evidence>
<evidence type="ECO:0000256" key="4">
    <source>
        <dbReference type="ARBA" id="ARBA00022692"/>
    </source>
</evidence>
<proteinExistence type="predicted"/>
<dbReference type="GO" id="GO:0044874">
    <property type="term" value="P:lipoprotein localization to outer membrane"/>
    <property type="evidence" value="ECO:0007669"/>
    <property type="project" value="TreeGrafter"/>
</dbReference>
<protein>
    <recommendedName>
        <fullName evidence="11">ABC3 transporter permease protein domain-containing protein</fullName>
    </recommendedName>
</protein>
<evidence type="ECO:0000256" key="2">
    <source>
        <dbReference type="ARBA" id="ARBA00022448"/>
    </source>
</evidence>
<dbReference type="PANTHER" id="PTHR30489">
    <property type="entry name" value="LIPOPROTEIN-RELEASING SYSTEM TRANSMEMBRANE PROTEIN LOLE"/>
    <property type="match status" value="1"/>
</dbReference>
<comment type="subcellular location">
    <subcellularLocation>
        <location evidence="1">Cell membrane</location>
        <topology evidence="1">Multi-pass membrane protein</topology>
    </subcellularLocation>
</comment>
<dbReference type="InterPro" id="IPR025857">
    <property type="entry name" value="MacB_PCD"/>
</dbReference>
<dbReference type="AlphaFoldDB" id="A0A381WJJ0"/>
<evidence type="ECO:0000256" key="7">
    <source>
        <dbReference type="SAM" id="Phobius"/>
    </source>
</evidence>
<evidence type="ECO:0000256" key="6">
    <source>
        <dbReference type="ARBA" id="ARBA00023136"/>
    </source>
</evidence>
<keyword evidence="6 7" id="KW-0472">Membrane</keyword>
<feature type="domain" description="ABC3 transporter permease C-terminal" evidence="8">
    <location>
        <begin position="277"/>
        <end position="407"/>
    </location>
</feature>
<keyword evidence="2" id="KW-0813">Transport</keyword>
<keyword evidence="5 7" id="KW-1133">Transmembrane helix</keyword>
<sequence>MISLPFGIALKYFRSKRGGFISFVSVVAFLGIALGVSVLIVVSSVMNGFERELRDRILQSIPHASINGPIKIEEISGIQSILEKNSHVIASSPFIETQGLISSEYSLKGVYLFGIFPETEKNVSLIDERLVEGNLNNLKSDEYGIFIGDILSIQLDLQLGDYVSILVPDTNSGIAGVFPRTKKFKVVGIFNIGSPEIDQSYIYLHISNAAKLLRMGDVIHGIRIKYDNIFLAEEQIFKDENRINKILDKYYTSSNWTSSYGTLFQAIKMEKFLVSLLLSIIILVAVFNTVSMLVMTINEKKGQIAILITLGGTKKFIQRIFLFFGSLIGISGTLFGLIFGILVTKFLGQIIRFLEEILNIKFLEVYFIDYFPIDIRINWIIFICLISVALTILASLYPARLASKIEPAEVLRYE</sequence>
<name>A0A381WJJ0_9ZZZZ</name>
<evidence type="ECO:0000259" key="9">
    <source>
        <dbReference type="Pfam" id="PF12704"/>
    </source>
</evidence>
<dbReference type="Pfam" id="PF12704">
    <property type="entry name" value="MacB_PCD"/>
    <property type="match status" value="1"/>
</dbReference>
<feature type="transmembrane region" description="Helical" evidence="7">
    <location>
        <begin position="272"/>
        <end position="297"/>
    </location>
</feature>
<keyword evidence="4 7" id="KW-0812">Transmembrane</keyword>
<evidence type="ECO:0000256" key="5">
    <source>
        <dbReference type="ARBA" id="ARBA00022989"/>
    </source>
</evidence>
<dbReference type="InterPro" id="IPR011925">
    <property type="entry name" value="LolCE_TM"/>
</dbReference>
<dbReference type="GO" id="GO:0098797">
    <property type="term" value="C:plasma membrane protein complex"/>
    <property type="evidence" value="ECO:0007669"/>
    <property type="project" value="TreeGrafter"/>
</dbReference>
<dbReference type="InterPro" id="IPR051447">
    <property type="entry name" value="Lipoprotein-release_system"/>
</dbReference>
<dbReference type="NCBIfam" id="TIGR02212">
    <property type="entry name" value="lolCE"/>
    <property type="match status" value="1"/>
</dbReference>
<organism evidence="10">
    <name type="scientific">marine metagenome</name>
    <dbReference type="NCBI Taxonomy" id="408172"/>
    <lineage>
        <taxon>unclassified sequences</taxon>
        <taxon>metagenomes</taxon>
        <taxon>ecological metagenomes</taxon>
    </lineage>
</organism>
<dbReference type="PANTHER" id="PTHR30489:SF0">
    <property type="entry name" value="LIPOPROTEIN-RELEASING SYSTEM TRANSMEMBRANE PROTEIN LOLE"/>
    <property type="match status" value="1"/>
</dbReference>
<accession>A0A381WJJ0</accession>
<evidence type="ECO:0000256" key="1">
    <source>
        <dbReference type="ARBA" id="ARBA00004651"/>
    </source>
</evidence>
<dbReference type="GO" id="GO:0042953">
    <property type="term" value="P:lipoprotein transport"/>
    <property type="evidence" value="ECO:0007669"/>
    <property type="project" value="InterPro"/>
</dbReference>